<reference evidence="16" key="1">
    <citation type="journal article" date="2019" name="Int. J. Syst. Evol. Microbiol.">
        <title>The Global Catalogue of Microorganisms (GCM) 10K type strain sequencing project: providing services to taxonomists for standard genome sequencing and annotation.</title>
        <authorList>
            <consortium name="The Broad Institute Genomics Platform"/>
            <consortium name="The Broad Institute Genome Sequencing Center for Infectious Disease"/>
            <person name="Wu L."/>
            <person name="Ma J."/>
        </authorList>
    </citation>
    <scope>NUCLEOTIDE SEQUENCE [LARGE SCALE GENOMIC DNA]</scope>
    <source>
        <strain evidence="16">CGMCC 4.1721</strain>
    </source>
</reference>
<comment type="PTM">
    <text evidence="13">Upon Fe-S cluster removal intramolecular disulfide bonds are formed.</text>
</comment>
<evidence type="ECO:0000256" key="6">
    <source>
        <dbReference type="ARBA" id="ARBA00023004"/>
    </source>
</evidence>
<dbReference type="NCBIfam" id="TIGR02937">
    <property type="entry name" value="sigma70-ECF"/>
    <property type="match status" value="1"/>
</dbReference>
<evidence type="ECO:0000256" key="4">
    <source>
        <dbReference type="ARBA" id="ARBA00022485"/>
    </source>
</evidence>
<evidence type="ECO:0000256" key="7">
    <source>
        <dbReference type="ARBA" id="ARBA00023014"/>
    </source>
</evidence>
<evidence type="ECO:0000313" key="16">
    <source>
        <dbReference type="Proteomes" id="UP001596208"/>
    </source>
</evidence>
<keyword evidence="5 13" id="KW-0479">Metal-binding</keyword>
<keyword evidence="8 13" id="KW-0805">Transcription regulation</keyword>
<accession>A0ABW0B5P6</accession>
<dbReference type="Gene3D" id="1.10.1740.10">
    <property type="match status" value="1"/>
</dbReference>
<keyword evidence="10 13" id="KW-0238">DNA-binding</keyword>
<evidence type="ECO:0000256" key="9">
    <source>
        <dbReference type="ARBA" id="ARBA00023082"/>
    </source>
</evidence>
<comment type="function">
    <text evidence="13">Acts as a transcriptional regulator. Probably redox-responsive. The apo- but not holo-form probably binds DNA.</text>
</comment>
<keyword evidence="7 13" id="KW-0411">Iron-sulfur</keyword>
<evidence type="ECO:0000256" key="2">
    <source>
        <dbReference type="ARBA" id="ARBA00006597"/>
    </source>
</evidence>
<dbReference type="InterPro" id="IPR013249">
    <property type="entry name" value="RNA_pol_sigma70_r4_t2"/>
</dbReference>
<feature type="binding site" evidence="13">
    <location>
        <position position="12"/>
    </location>
    <ligand>
        <name>[4Fe-4S] cluster</name>
        <dbReference type="ChEBI" id="CHEBI:49883"/>
    </ligand>
</feature>
<protein>
    <recommendedName>
        <fullName evidence="13">Transcriptional regulator WhiB</fullName>
    </recommendedName>
</protein>
<evidence type="ECO:0000256" key="8">
    <source>
        <dbReference type="ARBA" id="ARBA00023015"/>
    </source>
</evidence>
<evidence type="ECO:0000256" key="10">
    <source>
        <dbReference type="ARBA" id="ARBA00023125"/>
    </source>
</evidence>
<dbReference type="InterPro" id="IPR003482">
    <property type="entry name" value="Whib"/>
</dbReference>
<evidence type="ECO:0000313" key="15">
    <source>
        <dbReference type="EMBL" id="MFC5172574.1"/>
    </source>
</evidence>
<dbReference type="Gene3D" id="1.10.10.10">
    <property type="entry name" value="Winged helix-like DNA-binding domain superfamily/Winged helix DNA-binding domain"/>
    <property type="match status" value="1"/>
</dbReference>
<sequence length="251" mass="28722">MWVVDWSSLAACRTTDPDELFVQGTAQLRAKEVCTGCQVRTECLADALDNRVEFGVWGGMTEQERRALLLRRPTVSSWRRLLQTARTEYEITTQSFEDEFEQLFRELLHRLISFLVTAGARLADAEDAVQMAFIELARVWRSVEHPRSWLRKVSFRMWTKVLTKNKFDDLVSEFPEGVSHEQVDEIIGQSQVVQVLKQLPPLQQAVMAFEYDGCTPSETADAMGMPAVNVRQNLHRARANLAKVLQQKGIH</sequence>
<feature type="domain" description="4Fe-4S Wbl-type" evidence="14">
    <location>
        <begin position="11"/>
        <end position="67"/>
    </location>
</feature>
<keyword evidence="12 13" id="KW-0804">Transcription</keyword>
<dbReference type="Proteomes" id="UP001596208">
    <property type="component" value="Unassembled WGS sequence"/>
</dbReference>
<comment type="cofactor">
    <cofactor evidence="13">
        <name>[4Fe-4S] cluster</name>
        <dbReference type="ChEBI" id="CHEBI:49883"/>
    </cofactor>
    <text evidence="13">Binds 1 [4Fe-4S] cluster per subunit. Following nitrosylation of the [4Fe-4S] cluster binds 1 [4Fe-8(NO)] cluster per subunit.</text>
</comment>
<comment type="similarity">
    <text evidence="3">Belongs to the sigma-70 factor family. ECF subfamily.</text>
</comment>
<organism evidence="15 16">
    <name type="scientific">Streptomyces mutomycini</name>
    <dbReference type="NCBI Taxonomy" id="284036"/>
    <lineage>
        <taxon>Bacteria</taxon>
        <taxon>Bacillati</taxon>
        <taxon>Actinomycetota</taxon>
        <taxon>Actinomycetes</taxon>
        <taxon>Kitasatosporales</taxon>
        <taxon>Streptomycetaceae</taxon>
        <taxon>Streptomyces</taxon>
    </lineage>
</organism>
<dbReference type="SUPFAM" id="SSF88946">
    <property type="entry name" value="Sigma2 domain of RNA polymerase sigma factors"/>
    <property type="match status" value="1"/>
</dbReference>
<dbReference type="InterPro" id="IPR036388">
    <property type="entry name" value="WH-like_DNA-bd_sf"/>
</dbReference>
<evidence type="ECO:0000259" key="14">
    <source>
        <dbReference type="PROSITE" id="PS51674"/>
    </source>
</evidence>
<dbReference type="InterPro" id="IPR034768">
    <property type="entry name" value="4FE4S_WBL"/>
</dbReference>
<comment type="caution">
    <text evidence="15">The sequence shown here is derived from an EMBL/GenBank/DDBJ whole genome shotgun (WGS) entry which is preliminary data.</text>
</comment>
<feature type="binding site" evidence="13">
    <location>
        <position position="37"/>
    </location>
    <ligand>
        <name>[4Fe-4S] cluster</name>
        <dbReference type="ChEBI" id="CHEBI:49883"/>
    </ligand>
</feature>
<name>A0ABW0B5P6_9ACTN</name>
<evidence type="ECO:0000256" key="12">
    <source>
        <dbReference type="ARBA" id="ARBA00023163"/>
    </source>
</evidence>
<dbReference type="InterPro" id="IPR014284">
    <property type="entry name" value="RNA_pol_sigma-70_dom"/>
</dbReference>
<keyword evidence="4 13" id="KW-0004">4Fe-4S</keyword>
<comment type="similarity">
    <text evidence="2 13">Belongs to the WhiB family.</text>
</comment>
<dbReference type="SUPFAM" id="SSF88659">
    <property type="entry name" value="Sigma3 and sigma4 domains of RNA polymerase sigma factors"/>
    <property type="match status" value="1"/>
</dbReference>
<evidence type="ECO:0000256" key="3">
    <source>
        <dbReference type="ARBA" id="ARBA00010641"/>
    </source>
</evidence>
<feature type="binding site" evidence="13">
    <location>
        <position position="43"/>
    </location>
    <ligand>
        <name>[4Fe-4S] cluster</name>
        <dbReference type="ChEBI" id="CHEBI:49883"/>
    </ligand>
</feature>
<dbReference type="PROSITE" id="PS51674">
    <property type="entry name" value="4FE4S_WBL"/>
    <property type="match status" value="1"/>
</dbReference>
<dbReference type="PANTHER" id="PTHR38839">
    <property type="entry name" value="TRANSCRIPTIONAL REGULATOR WHID-RELATED"/>
    <property type="match status" value="1"/>
</dbReference>
<keyword evidence="9" id="KW-0731">Sigma factor</keyword>
<evidence type="ECO:0000256" key="13">
    <source>
        <dbReference type="HAMAP-Rule" id="MF_01479"/>
    </source>
</evidence>
<dbReference type="PANTHER" id="PTHR38839:SF7">
    <property type="entry name" value="TRANSCRIPTIONAL REGULATOR WHIB4"/>
    <property type="match status" value="1"/>
</dbReference>
<keyword evidence="11 13" id="KW-1015">Disulfide bond</keyword>
<feature type="binding site" evidence="13">
    <location>
        <position position="34"/>
    </location>
    <ligand>
        <name>[4Fe-4S] cluster</name>
        <dbReference type="ChEBI" id="CHEBI:49883"/>
    </ligand>
</feature>
<keyword evidence="6 13" id="KW-0408">Iron</keyword>
<dbReference type="Pfam" id="PF02467">
    <property type="entry name" value="Whib"/>
    <property type="match status" value="1"/>
</dbReference>
<evidence type="ECO:0000256" key="11">
    <source>
        <dbReference type="ARBA" id="ARBA00023157"/>
    </source>
</evidence>
<evidence type="ECO:0000256" key="5">
    <source>
        <dbReference type="ARBA" id="ARBA00022723"/>
    </source>
</evidence>
<dbReference type="InterPro" id="IPR013325">
    <property type="entry name" value="RNA_pol_sigma_r2"/>
</dbReference>
<evidence type="ECO:0000256" key="1">
    <source>
        <dbReference type="ARBA" id="ARBA00004496"/>
    </source>
</evidence>
<comment type="PTM">
    <text evidence="13">The Fe-S cluster can be nitrosylated by nitric oxide (NO).</text>
</comment>
<proteinExistence type="inferred from homology"/>
<comment type="subcellular location">
    <subcellularLocation>
        <location evidence="1 13">Cytoplasm</location>
    </subcellularLocation>
</comment>
<keyword evidence="16" id="KW-1185">Reference proteome</keyword>
<keyword evidence="13" id="KW-0963">Cytoplasm</keyword>
<gene>
    <name evidence="13" type="primary">whiB</name>
    <name evidence="15" type="ORF">ACFPRK_18535</name>
</gene>
<dbReference type="HAMAP" id="MF_01479">
    <property type="entry name" value="WhiB"/>
    <property type="match status" value="1"/>
</dbReference>
<dbReference type="EMBL" id="JBHSKI010000007">
    <property type="protein sequence ID" value="MFC5172574.1"/>
    <property type="molecule type" value="Genomic_DNA"/>
</dbReference>
<dbReference type="Pfam" id="PF08281">
    <property type="entry name" value="Sigma70_r4_2"/>
    <property type="match status" value="1"/>
</dbReference>
<dbReference type="InterPro" id="IPR013324">
    <property type="entry name" value="RNA_pol_sigma_r3/r4-like"/>
</dbReference>
<dbReference type="RefSeq" id="WP_079122323.1">
    <property type="nucleotide sequence ID" value="NZ_JBHSKI010000007.1"/>
</dbReference>